<name>A0A175R8U0_9HYPH</name>
<protein>
    <submittedName>
        <fullName evidence="2">Arylsulfate sulfotransferase</fullName>
    </submittedName>
</protein>
<dbReference type="EMBL" id="LDPZ01000018">
    <property type="protein sequence ID" value="KTQ96020.1"/>
    <property type="molecule type" value="Genomic_DNA"/>
</dbReference>
<comment type="caution">
    <text evidence="2">The sequence shown here is derived from an EMBL/GenBank/DDBJ whole genome shotgun (WGS) entry which is preliminary data.</text>
</comment>
<dbReference type="InterPro" id="IPR038268">
    <property type="entry name" value="RHH_sf"/>
</dbReference>
<feature type="domain" description="Ribbon-helix-helix" evidence="1">
    <location>
        <begin position="16"/>
        <end position="82"/>
    </location>
</feature>
<accession>A0A175R8U0</accession>
<dbReference type="Gene3D" id="1.10.3990.20">
    <property type="entry name" value="protein bp1543"/>
    <property type="match status" value="1"/>
</dbReference>
<keyword evidence="2" id="KW-0808">Transferase</keyword>
<proteinExistence type="predicted"/>
<gene>
    <name evidence="2" type="ORF">NS226_09095</name>
</gene>
<dbReference type="Pfam" id="PF13467">
    <property type="entry name" value="RHH_4"/>
    <property type="match status" value="1"/>
</dbReference>
<dbReference type="AlphaFoldDB" id="A0A175R8U0"/>
<evidence type="ECO:0000259" key="1">
    <source>
        <dbReference type="Pfam" id="PF13467"/>
    </source>
</evidence>
<dbReference type="InterPro" id="IPR027373">
    <property type="entry name" value="RHH_dom"/>
</dbReference>
<sequence>MCHLFSGIPLSQYESETRSVRLGGHATSIRLEAVYWRALEELARSQGMTLPRFLTVLYDEVLELHGEARNFTSLLRCVCLQEAERRNAATAKPMVRVAA</sequence>
<evidence type="ECO:0000313" key="3">
    <source>
        <dbReference type="Proteomes" id="UP000078272"/>
    </source>
</evidence>
<dbReference type="Proteomes" id="UP000078272">
    <property type="component" value="Unassembled WGS sequence"/>
</dbReference>
<organism evidence="2 3">
    <name type="scientific">Aureimonas ureilytica</name>
    <dbReference type="NCBI Taxonomy" id="401562"/>
    <lineage>
        <taxon>Bacteria</taxon>
        <taxon>Pseudomonadati</taxon>
        <taxon>Pseudomonadota</taxon>
        <taxon>Alphaproteobacteria</taxon>
        <taxon>Hyphomicrobiales</taxon>
        <taxon>Aurantimonadaceae</taxon>
        <taxon>Aureimonas</taxon>
    </lineage>
</organism>
<dbReference type="RefSeq" id="WP_058634729.1">
    <property type="nucleotide sequence ID" value="NZ_LDPZ01000018.1"/>
</dbReference>
<dbReference type="STRING" id="401562.NS365_10385"/>
<dbReference type="GO" id="GO:0016740">
    <property type="term" value="F:transferase activity"/>
    <property type="evidence" value="ECO:0007669"/>
    <property type="project" value="UniProtKB-KW"/>
</dbReference>
<dbReference type="OrthoDB" id="5458732at2"/>
<evidence type="ECO:0000313" key="2">
    <source>
        <dbReference type="EMBL" id="KTQ96020.1"/>
    </source>
</evidence>
<reference evidence="2 3" key="1">
    <citation type="journal article" date="2016" name="Front. Microbiol.">
        <title>Genomic Resource of Rice Seed Associated Bacteria.</title>
        <authorList>
            <person name="Midha S."/>
            <person name="Bansal K."/>
            <person name="Sharma S."/>
            <person name="Kumar N."/>
            <person name="Patil P.P."/>
            <person name="Chaudhry V."/>
            <person name="Patil P.B."/>
        </authorList>
    </citation>
    <scope>NUCLEOTIDE SEQUENCE [LARGE SCALE GENOMIC DNA]</scope>
    <source>
        <strain evidence="2 3">NS226</strain>
    </source>
</reference>
<dbReference type="PATRIC" id="fig|401562.3.peg.1210"/>